<name>A0A835S383_VANPL</name>
<proteinExistence type="predicted"/>
<dbReference type="PANTHER" id="PTHR27000">
    <property type="entry name" value="LEUCINE-RICH REPEAT RECEPTOR-LIKE PROTEIN KINASE FAMILY PROTEIN-RELATED"/>
    <property type="match status" value="1"/>
</dbReference>
<evidence type="ECO:0000256" key="7">
    <source>
        <dbReference type="ARBA" id="ARBA00023136"/>
    </source>
</evidence>
<protein>
    <submittedName>
        <fullName evidence="10">Uncharacterized protein</fullName>
    </submittedName>
</protein>
<reference evidence="10 11" key="1">
    <citation type="journal article" date="2020" name="Nat. Food">
        <title>A phased Vanilla planifolia genome enables genetic improvement of flavour and production.</title>
        <authorList>
            <person name="Hasing T."/>
            <person name="Tang H."/>
            <person name="Brym M."/>
            <person name="Khazi F."/>
            <person name="Huang T."/>
            <person name="Chambers A.H."/>
        </authorList>
    </citation>
    <scope>NUCLEOTIDE SEQUENCE [LARGE SCALE GENOMIC DNA]</scope>
    <source>
        <tissue evidence="10">Leaf</tissue>
    </source>
</reference>
<dbReference type="OrthoDB" id="10064100at2759"/>
<keyword evidence="3" id="KW-0812">Transmembrane</keyword>
<keyword evidence="4" id="KW-0732">Signal</keyword>
<evidence type="ECO:0000256" key="2">
    <source>
        <dbReference type="ARBA" id="ARBA00022614"/>
    </source>
</evidence>
<evidence type="ECO:0000256" key="5">
    <source>
        <dbReference type="ARBA" id="ARBA00022737"/>
    </source>
</evidence>
<keyword evidence="9" id="KW-0325">Glycoprotein</keyword>
<evidence type="ECO:0000256" key="3">
    <source>
        <dbReference type="ARBA" id="ARBA00022692"/>
    </source>
</evidence>
<comment type="caution">
    <text evidence="10">The sequence shown here is derived from an EMBL/GenBank/DDBJ whole genome shotgun (WGS) entry which is preliminary data.</text>
</comment>
<dbReference type="InterPro" id="IPR001611">
    <property type="entry name" value="Leu-rich_rpt"/>
</dbReference>
<evidence type="ECO:0000256" key="4">
    <source>
        <dbReference type="ARBA" id="ARBA00022729"/>
    </source>
</evidence>
<keyword evidence="2" id="KW-0433">Leucine-rich repeat</keyword>
<dbReference type="SUPFAM" id="SSF52058">
    <property type="entry name" value="L domain-like"/>
    <property type="match status" value="1"/>
</dbReference>
<evidence type="ECO:0000313" key="10">
    <source>
        <dbReference type="EMBL" id="KAG0496247.1"/>
    </source>
</evidence>
<evidence type="ECO:0000313" key="11">
    <source>
        <dbReference type="Proteomes" id="UP000636800"/>
    </source>
</evidence>
<organism evidence="10 11">
    <name type="scientific">Vanilla planifolia</name>
    <name type="common">Vanilla</name>
    <dbReference type="NCBI Taxonomy" id="51239"/>
    <lineage>
        <taxon>Eukaryota</taxon>
        <taxon>Viridiplantae</taxon>
        <taxon>Streptophyta</taxon>
        <taxon>Embryophyta</taxon>
        <taxon>Tracheophyta</taxon>
        <taxon>Spermatophyta</taxon>
        <taxon>Magnoliopsida</taxon>
        <taxon>Liliopsida</taxon>
        <taxon>Asparagales</taxon>
        <taxon>Orchidaceae</taxon>
        <taxon>Vanilloideae</taxon>
        <taxon>Vanilleae</taxon>
        <taxon>Vanilla</taxon>
    </lineage>
</organism>
<sequence>MVNLGQNHLTGRIPLDLDKCANIRFLDFSMNKLTGWLSEELSVPYRVFGKCRKFSVVADLSDNLISGEIPADNSVKCCPVMVLNLSGNQITGIIPPSIGLLENLVVLDLGGNRLNGQMPVGLSSLKRLKYFSLGNNNFSGRNANALEQLHSLHKLELSSNYLSGISGGLLKLRGSLLIC</sequence>
<keyword evidence="11" id="KW-1185">Reference proteome</keyword>
<evidence type="ECO:0000256" key="1">
    <source>
        <dbReference type="ARBA" id="ARBA00004167"/>
    </source>
</evidence>
<keyword evidence="7" id="KW-0472">Membrane</keyword>
<keyword evidence="6" id="KW-1133">Transmembrane helix</keyword>
<evidence type="ECO:0000256" key="8">
    <source>
        <dbReference type="ARBA" id="ARBA00023170"/>
    </source>
</evidence>
<keyword evidence="5" id="KW-0677">Repeat</keyword>
<keyword evidence="8" id="KW-0675">Receptor</keyword>
<accession>A0A835S383</accession>
<dbReference type="Pfam" id="PF00560">
    <property type="entry name" value="LRR_1"/>
    <property type="match status" value="3"/>
</dbReference>
<evidence type="ECO:0000256" key="6">
    <source>
        <dbReference type="ARBA" id="ARBA00022989"/>
    </source>
</evidence>
<dbReference type="EMBL" id="JADCNL010000001">
    <property type="protein sequence ID" value="KAG0496247.1"/>
    <property type="molecule type" value="Genomic_DNA"/>
</dbReference>
<dbReference type="GO" id="GO:0016020">
    <property type="term" value="C:membrane"/>
    <property type="evidence" value="ECO:0007669"/>
    <property type="project" value="UniProtKB-SubCell"/>
</dbReference>
<dbReference type="AlphaFoldDB" id="A0A835S383"/>
<comment type="subcellular location">
    <subcellularLocation>
        <location evidence="1">Membrane</location>
        <topology evidence="1">Single-pass membrane protein</topology>
    </subcellularLocation>
</comment>
<dbReference type="Proteomes" id="UP000636800">
    <property type="component" value="Chromosome 1"/>
</dbReference>
<dbReference type="InterPro" id="IPR032675">
    <property type="entry name" value="LRR_dom_sf"/>
</dbReference>
<evidence type="ECO:0000256" key="9">
    <source>
        <dbReference type="ARBA" id="ARBA00023180"/>
    </source>
</evidence>
<gene>
    <name evidence="10" type="ORF">HPP92_000938</name>
</gene>
<dbReference type="PANTHER" id="PTHR27000:SF642">
    <property type="entry name" value="INACTIVE LEUCINE-RICH REPEAT RECEPTOR KINASE XIAO-RELATED"/>
    <property type="match status" value="1"/>
</dbReference>
<dbReference type="Gene3D" id="3.80.10.10">
    <property type="entry name" value="Ribonuclease Inhibitor"/>
    <property type="match status" value="1"/>
</dbReference>
<dbReference type="FunFam" id="3.80.10.10:FF:000383">
    <property type="entry name" value="Leucine-rich repeat receptor protein kinase EMS1"/>
    <property type="match status" value="1"/>
</dbReference>